<keyword evidence="3 9" id="KW-0813">Transport</keyword>
<feature type="transmembrane region" description="Helical" evidence="9">
    <location>
        <begin position="332"/>
        <end position="358"/>
    </location>
</feature>
<dbReference type="GO" id="GO:0046872">
    <property type="term" value="F:metal ion binding"/>
    <property type="evidence" value="ECO:0007669"/>
    <property type="project" value="UniProtKB-KW"/>
</dbReference>
<dbReference type="Pfam" id="PF01769">
    <property type="entry name" value="MgtE"/>
    <property type="match status" value="1"/>
</dbReference>
<feature type="transmembrane region" description="Helical" evidence="9">
    <location>
        <begin position="379"/>
        <end position="402"/>
    </location>
</feature>
<dbReference type="InterPro" id="IPR038076">
    <property type="entry name" value="MgtE_N_sf"/>
</dbReference>
<dbReference type="CDD" id="cd04606">
    <property type="entry name" value="CBS_pair_Mg_transporter"/>
    <property type="match status" value="1"/>
</dbReference>
<keyword evidence="5 9" id="KW-0460">Magnesium</keyword>
<evidence type="ECO:0000256" key="3">
    <source>
        <dbReference type="ARBA" id="ARBA00022448"/>
    </source>
</evidence>
<dbReference type="SMART" id="SM00116">
    <property type="entry name" value="CBS"/>
    <property type="match status" value="1"/>
</dbReference>
<dbReference type="SUPFAM" id="SSF54631">
    <property type="entry name" value="CBS-domain pair"/>
    <property type="match status" value="1"/>
</dbReference>
<keyword evidence="7 9" id="KW-0472">Membrane</keyword>
<evidence type="ECO:0000256" key="2">
    <source>
        <dbReference type="ARBA" id="ARBA00009749"/>
    </source>
</evidence>
<comment type="function">
    <text evidence="9">Acts as a magnesium transporter.</text>
</comment>
<evidence type="ECO:0000256" key="7">
    <source>
        <dbReference type="ARBA" id="ARBA00023136"/>
    </source>
</evidence>
<feature type="transmembrane region" description="Helical" evidence="9">
    <location>
        <begin position="408"/>
        <end position="432"/>
    </location>
</feature>
<dbReference type="PANTHER" id="PTHR43773:SF1">
    <property type="entry name" value="MAGNESIUM TRANSPORTER MGTE"/>
    <property type="match status" value="1"/>
</dbReference>
<comment type="subunit">
    <text evidence="9">Homodimer.</text>
</comment>
<dbReference type="Gene3D" id="3.10.580.10">
    <property type="entry name" value="CBS-domain"/>
    <property type="match status" value="1"/>
</dbReference>
<dbReference type="Gene3D" id="1.25.60.10">
    <property type="entry name" value="MgtE N-terminal domain-like"/>
    <property type="match status" value="1"/>
</dbReference>
<dbReference type="Pfam" id="PF03448">
    <property type="entry name" value="MgtE_N"/>
    <property type="match status" value="1"/>
</dbReference>
<feature type="transmembrane region" description="Helical" evidence="9">
    <location>
        <begin position="444"/>
        <end position="467"/>
    </location>
</feature>
<evidence type="ECO:0000256" key="5">
    <source>
        <dbReference type="ARBA" id="ARBA00022842"/>
    </source>
</evidence>
<dbReference type="InterPro" id="IPR000644">
    <property type="entry name" value="CBS_dom"/>
</dbReference>
<dbReference type="PROSITE" id="PS51371">
    <property type="entry name" value="CBS"/>
    <property type="match status" value="1"/>
</dbReference>
<comment type="caution">
    <text evidence="12">The sequence shown here is derived from an EMBL/GenBank/DDBJ whole genome shotgun (WGS) entry which is preliminary data.</text>
</comment>
<dbReference type="Gene3D" id="1.10.357.20">
    <property type="entry name" value="SLC41 divalent cation transporters, integral membrane domain"/>
    <property type="match status" value="1"/>
</dbReference>
<dbReference type="PANTHER" id="PTHR43773">
    <property type="entry name" value="MAGNESIUM TRANSPORTER MGTE"/>
    <property type="match status" value="1"/>
</dbReference>
<dbReference type="EMBL" id="SMFP01000001">
    <property type="protein sequence ID" value="TDE41232.1"/>
    <property type="molecule type" value="Genomic_DNA"/>
</dbReference>
<protein>
    <recommendedName>
        <fullName evidence="9">Magnesium transporter MgtE</fullName>
    </recommendedName>
</protein>
<dbReference type="InterPro" id="IPR036739">
    <property type="entry name" value="SLC41_membr_dom_sf"/>
</dbReference>
<feature type="transmembrane region" description="Helical" evidence="9">
    <location>
        <begin position="305"/>
        <end position="326"/>
    </location>
</feature>
<dbReference type="InterPro" id="IPR046342">
    <property type="entry name" value="CBS_dom_sf"/>
</dbReference>
<dbReference type="Proteomes" id="UP000294662">
    <property type="component" value="Unassembled WGS sequence"/>
</dbReference>
<feature type="region of interest" description="Disordered" evidence="10">
    <location>
        <begin position="1"/>
        <end position="21"/>
    </location>
</feature>
<evidence type="ECO:0000313" key="12">
    <source>
        <dbReference type="EMBL" id="TDE41232.1"/>
    </source>
</evidence>
<keyword evidence="13" id="KW-1185">Reference proteome</keyword>
<dbReference type="InterPro" id="IPR006668">
    <property type="entry name" value="Mg_transptr_MgtE_intracell_dom"/>
</dbReference>
<keyword evidence="6 9" id="KW-1133">Transmembrane helix</keyword>
<evidence type="ECO:0000256" key="10">
    <source>
        <dbReference type="SAM" id="MobiDB-lite"/>
    </source>
</evidence>
<dbReference type="NCBIfam" id="TIGR00400">
    <property type="entry name" value="mgtE"/>
    <property type="match status" value="1"/>
</dbReference>
<dbReference type="InterPro" id="IPR006669">
    <property type="entry name" value="MgtE_transporter"/>
</dbReference>
<dbReference type="InterPro" id="IPR006667">
    <property type="entry name" value="SLC41_membr_dom"/>
</dbReference>
<dbReference type="SUPFAM" id="SSF161093">
    <property type="entry name" value="MgtE membrane domain-like"/>
    <property type="match status" value="1"/>
</dbReference>
<name>A0A4R5F1Q4_9RHOB</name>
<evidence type="ECO:0000256" key="1">
    <source>
        <dbReference type="ARBA" id="ARBA00004141"/>
    </source>
</evidence>
<accession>A0A4R5F1Q4</accession>
<sequence>MSTGDDQVENEPPRDEGGQDGAYRLDRKAVAAILFAVDVGDRDKLIELMEPLHAADIADLLEQVNAFDRGRLIRLYGREFDGDILSELDESIREDVISMLHPQVLAEAVRELDSDDVVDLVEDLEAPQQAAILGALEAADRVAVQQALSYPDNSAGRLMQREVVFAPDHWNVGQAIDYLRNSDELPEQFYHIVLVDPRLHPVANVTLGKLMGSPRNVPLKDICEEVFQVIPAEQDEADVAYAFNQYHLISAPVVDAEGRLVGVITIDDAMAVLDEENEEDILRLAGVGEESSLSDSVVDTARQRLPWLAVNLVTAILASLVIAQFAETIAALVALAILMPIVASMGGNAGTQSLTVAVRSLATRDLTRANAWRVIRRELLVGLVNGVIFAVVMGVVSLVWFGTLDLGYVIAAAMVINLVVAGLAGTAVPIVLEKFGVDPALASGTFVTTVTDVVGFFVFLGLAGLVLM</sequence>
<gene>
    <name evidence="12" type="primary">mgtE</name>
    <name evidence="12" type="ORF">E1B25_03300</name>
</gene>
<evidence type="ECO:0000256" key="4">
    <source>
        <dbReference type="ARBA" id="ARBA00022692"/>
    </source>
</evidence>
<dbReference type="AlphaFoldDB" id="A0A4R5F1Q4"/>
<keyword evidence="9" id="KW-1003">Cell membrane</keyword>
<evidence type="ECO:0000256" key="9">
    <source>
        <dbReference type="RuleBase" id="RU362011"/>
    </source>
</evidence>
<dbReference type="GO" id="GO:0005886">
    <property type="term" value="C:plasma membrane"/>
    <property type="evidence" value="ECO:0007669"/>
    <property type="project" value="UniProtKB-SubCell"/>
</dbReference>
<evidence type="ECO:0000256" key="6">
    <source>
        <dbReference type="ARBA" id="ARBA00022989"/>
    </source>
</evidence>
<evidence type="ECO:0000256" key="8">
    <source>
        <dbReference type="PROSITE-ProRule" id="PRU00703"/>
    </source>
</evidence>
<dbReference type="SUPFAM" id="SSF158791">
    <property type="entry name" value="MgtE N-terminal domain-like"/>
    <property type="match status" value="1"/>
</dbReference>
<comment type="similarity">
    <text evidence="2 9">Belongs to the SLC41A transporter family.</text>
</comment>
<keyword evidence="4 9" id="KW-0812">Transmembrane</keyword>
<feature type="compositionally biased region" description="Basic and acidic residues" evidence="10">
    <location>
        <begin position="11"/>
        <end position="21"/>
    </location>
</feature>
<dbReference type="GO" id="GO:0015095">
    <property type="term" value="F:magnesium ion transmembrane transporter activity"/>
    <property type="evidence" value="ECO:0007669"/>
    <property type="project" value="UniProtKB-UniRule"/>
</dbReference>
<dbReference type="RefSeq" id="WP_132827221.1">
    <property type="nucleotide sequence ID" value="NZ_SMFP01000001.1"/>
</dbReference>
<organism evidence="12 13">
    <name type="scientific">Antarcticimicrobium sediminis</name>
    <dbReference type="NCBI Taxonomy" id="2546227"/>
    <lineage>
        <taxon>Bacteria</taxon>
        <taxon>Pseudomonadati</taxon>
        <taxon>Pseudomonadota</taxon>
        <taxon>Alphaproteobacteria</taxon>
        <taxon>Rhodobacterales</taxon>
        <taxon>Paracoccaceae</taxon>
        <taxon>Antarcticimicrobium</taxon>
    </lineage>
</organism>
<keyword evidence="9" id="KW-0479">Metal-binding</keyword>
<dbReference type="OrthoDB" id="9790355at2"/>
<dbReference type="SMART" id="SM00924">
    <property type="entry name" value="MgtE_N"/>
    <property type="match status" value="1"/>
</dbReference>
<evidence type="ECO:0000259" key="11">
    <source>
        <dbReference type="PROSITE" id="PS51371"/>
    </source>
</evidence>
<feature type="domain" description="CBS" evidence="11">
    <location>
        <begin position="222"/>
        <end position="279"/>
    </location>
</feature>
<evidence type="ECO:0000313" key="13">
    <source>
        <dbReference type="Proteomes" id="UP000294662"/>
    </source>
</evidence>
<comment type="subcellular location">
    <subcellularLocation>
        <location evidence="9">Cell membrane</location>
        <topology evidence="9">Multi-pass membrane protein</topology>
    </subcellularLocation>
    <subcellularLocation>
        <location evidence="1">Membrane</location>
        <topology evidence="1">Multi-pass membrane protein</topology>
    </subcellularLocation>
</comment>
<dbReference type="Pfam" id="PF00571">
    <property type="entry name" value="CBS"/>
    <property type="match status" value="1"/>
</dbReference>
<reference evidence="12 13" key="1">
    <citation type="submission" date="2019-03" db="EMBL/GenBank/DDBJ databases">
        <authorList>
            <person name="Zhang S."/>
        </authorList>
    </citation>
    <scope>NUCLEOTIDE SEQUENCE [LARGE SCALE GENOMIC DNA]</scope>
    <source>
        <strain evidence="12 13">S4J41</strain>
    </source>
</reference>
<proteinExistence type="inferred from homology"/>
<keyword evidence="8" id="KW-0129">CBS domain</keyword>